<reference evidence="1 2" key="1">
    <citation type="journal article" date="2019" name="Sci. Rep.">
        <title>Orb-weaving spider Araneus ventricosus genome elucidates the spidroin gene catalogue.</title>
        <authorList>
            <person name="Kono N."/>
            <person name="Nakamura H."/>
            <person name="Ohtoshi R."/>
            <person name="Moran D.A.P."/>
            <person name="Shinohara A."/>
            <person name="Yoshida Y."/>
            <person name="Fujiwara M."/>
            <person name="Mori M."/>
            <person name="Tomita M."/>
            <person name="Arakawa K."/>
        </authorList>
    </citation>
    <scope>NUCLEOTIDE SEQUENCE [LARGE SCALE GENOMIC DNA]</scope>
</reference>
<sequence length="120" mass="14030">MFYLQFEFSSLQDECEPLKREQLIKEIIASGSDSDEENEYNLPFCKSRKKNPSRILSTSESEETEEPEIRIYTPSGIKWTSKKHSPNIHDFTPQHSGVVGNNLNRSSRILDYFRLLFLKI</sequence>
<comment type="caution">
    <text evidence="1">The sequence shown here is derived from an EMBL/GenBank/DDBJ whole genome shotgun (WGS) entry which is preliminary data.</text>
</comment>
<gene>
    <name evidence="1" type="ORF">AVEN_180717_1</name>
</gene>
<dbReference type="Proteomes" id="UP000499080">
    <property type="component" value="Unassembled WGS sequence"/>
</dbReference>
<keyword evidence="2" id="KW-1185">Reference proteome</keyword>
<protein>
    <submittedName>
        <fullName evidence="1">Uncharacterized protein</fullName>
    </submittedName>
</protein>
<dbReference type="AlphaFoldDB" id="A0A4Y2FZL2"/>
<organism evidence="1 2">
    <name type="scientific">Araneus ventricosus</name>
    <name type="common">Orbweaver spider</name>
    <name type="synonym">Epeira ventricosa</name>
    <dbReference type="NCBI Taxonomy" id="182803"/>
    <lineage>
        <taxon>Eukaryota</taxon>
        <taxon>Metazoa</taxon>
        <taxon>Ecdysozoa</taxon>
        <taxon>Arthropoda</taxon>
        <taxon>Chelicerata</taxon>
        <taxon>Arachnida</taxon>
        <taxon>Araneae</taxon>
        <taxon>Araneomorphae</taxon>
        <taxon>Entelegynae</taxon>
        <taxon>Araneoidea</taxon>
        <taxon>Araneidae</taxon>
        <taxon>Araneus</taxon>
    </lineage>
</organism>
<proteinExistence type="predicted"/>
<accession>A0A4Y2FZL2</accession>
<evidence type="ECO:0000313" key="2">
    <source>
        <dbReference type="Proteomes" id="UP000499080"/>
    </source>
</evidence>
<evidence type="ECO:0000313" key="1">
    <source>
        <dbReference type="EMBL" id="GBM45849.1"/>
    </source>
</evidence>
<name>A0A4Y2FZL2_ARAVE</name>
<dbReference type="EMBL" id="BGPR01001115">
    <property type="protein sequence ID" value="GBM45849.1"/>
    <property type="molecule type" value="Genomic_DNA"/>
</dbReference>